<comment type="subcellular location">
    <subcellularLocation>
        <location evidence="1">Cytoplasm</location>
    </subcellularLocation>
</comment>
<dbReference type="SFLD" id="SFLDS00019">
    <property type="entry name" value="Glutathione_Transferase_(cytos"/>
    <property type="match status" value="1"/>
</dbReference>
<comment type="subunit">
    <text evidence="3">Homodimer.</text>
</comment>
<name>A0A9P0MAB0_ACAOB</name>
<comment type="similarity">
    <text evidence="2">Belongs to the GST superfamily. Theta family.</text>
</comment>
<dbReference type="InterPro" id="IPR004045">
    <property type="entry name" value="Glutathione_S-Trfase_N"/>
</dbReference>
<proteinExistence type="inferred from homology"/>
<dbReference type="Proteomes" id="UP001152888">
    <property type="component" value="Unassembled WGS sequence"/>
</dbReference>
<dbReference type="InterPro" id="IPR036282">
    <property type="entry name" value="Glutathione-S-Trfase_C_sf"/>
</dbReference>
<feature type="domain" description="GST C-terminal" evidence="9">
    <location>
        <begin position="89"/>
        <end position="228"/>
    </location>
</feature>
<dbReference type="CDD" id="cd03050">
    <property type="entry name" value="GST_N_Theta"/>
    <property type="match status" value="1"/>
</dbReference>
<dbReference type="InterPro" id="IPR036249">
    <property type="entry name" value="Thioredoxin-like_sf"/>
</dbReference>
<dbReference type="PANTHER" id="PTHR43917">
    <property type="match status" value="1"/>
</dbReference>
<keyword evidence="6" id="KW-0808">Transferase</keyword>
<protein>
    <recommendedName>
        <fullName evidence="4">glutathione transferase</fullName>
        <ecNumber evidence="4">2.5.1.18</ecNumber>
    </recommendedName>
</protein>
<dbReference type="FunFam" id="1.20.1050.10:FF:000008">
    <property type="entry name" value="Glutathione S-transferase theta-1"/>
    <property type="match status" value="1"/>
</dbReference>
<evidence type="ECO:0000256" key="2">
    <source>
        <dbReference type="ARBA" id="ARBA00009899"/>
    </source>
</evidence>
<dbReference type="GO" id="GO:0005737">
    <property type="term" value="C:cytoplasm"/>
    <property type="evidence" value="ECO:0007669"/>
    <property type="project" value="UniProtKB-SubCell"/>
</dbReference>
<dbReference type="SUPFAM" id="SSF47616">
    <property type="entry name" value="GST C-terminal domain-like"/>
    <property type="match status" value="1"/>
</dbReference>
<dbReference type="PROSITE" id="PS50405">
    <property type="entry name" value="GST_CTER"/>
    <property type="match status" value="1"/>
</dbReference>
<comment type="catalytic activity">
    <reaction evidence="7">
        <text>RX + glutathione = an S-substituted glutathione + a halide anion + H(+)</text>
        <dbReference type="Rhea" id="RHEA:16437"/>
        <dbReference type="ChEBI" id="CHEBI:15378"/>
        <dbReference type="ChEBI" id="CHEBI:16042"/>
        <dbReference type="ChEBI" id="CHEBI:17792"/>
        <dbReference type="ChEBI" id="CHEBI:57925"/>
        <dbReference type="ChEBI" id="CHEBI:90779"/>
        <dbReference type="EC" id="2.5.1.18"/>
    </reaction>
</comment>
<dbReference type="Pfam" id="PF00043">
    <property type="entry name" value="GST_C"/>
    <property type="match status" value="1"/>
</dbReference>
<dbReference type="FunFam" id="3.40.30.10:FF:000176">
    <property type="entry name" value="Glutathione S-transferase theta-1"/>
    <property type="match status" value="1"/>
</dbReference>
<dbReference type="InterPro" id="IPR040079">
    <property type="entry name" value="Glutathione_S-Trfase"/>
</dbReference>
<dbReference type="InterPro" id="IPR010987">
    <property type="entry name" value="Glutathione-S-Trfase_C-like"/>
</dbReference>
<dbReference type="GO" id="GO:0006749">
    <property type="term" value="P:glutathione metabolic process"/>
    <property type="evidence" value="ECO:0007669"/>
    <property type="project" value="TreeGrafter"/>
</dbReference>
<dbReference type="InterPro" id="IPR040077">
    <property type="entry name" value="GST_C_Theta"/>
</dbReference>
<evidence type="ECO:0000256" key="1">
    <source>
        <dbReference type="ARBA" id="ARBA00004496"/>
    </source>
</evidence>
<dbReference type="EMBL" id="CAKOFQ010007804">
    <property type="protein sequence ID" value="CAH2008375.1"/>
    <property type="molecule type" value="Genomic_DNA"/>
</dbReference>
<dbReference type="InterPro" id="IPR051369">
    <property type="entry name" value="GST_Theta"/>
</dbReference>
<dbReference type="GO" id="GO:0004364">
    <property type="term" value="F:glutathione transferase activity"/>
    <property type="evidence" value="ECO:0007669"/>
    <property type="project" value="UniProtKB-EC"/>
</dbReference>
<evidence type="ECO:0000313" key="11">
    <source>
        <dbReference type="Proteomes" id="UP001152888"/>
    </source>
</evidence>
<organism evidence="10 11">
    <name type="scientific">Acanthoscelides obtectus</name>
    <name type="common">Bean weevil</name>
    <name type="synonym">Bruchus obtectus</name>
    <dbReference type="NCBI Taxonomy" id="200917"/>
    <lineage>
        <taxon>Eukaryota</taxon>
        <taxon>Metazoa</taxon>
        <taxon>Ecdysozoa</taxon>
        <taxon>Arthropoda</taxon>
        <taxon>Hexapoda</taxon>
        <taxon>Insecta</taxon>
        <taxon>Pterygota</taxon>
        <taxon>Neoptera</taxon>
        <taxon>Endopterygota</taxon>
        <taxon>Coleoptera</taxon>
        <taxon>Polyphaga</taxon>
        <taxon>Cucujiformia</taxon>
        <taxon>Chrysomeloidea</taxon>
        <taxon>Chrysomelidae</taxon>
        <taxon>Bruchinae</taxon>
        <taxon>Bruchini</taxon>
        <taxon>Acanthoscelides</taxon>
    </lineage>
</organism>
<reference evidence="10" key="1">
    <citation type="submission" date="2022-03" db="EMBL/GenBank/DDBJ databases">
        <authorList>
            <person name="Sayadi A."/>
        </authorList>
    </citation>
    <scope>NUCLEOTIDE SEQUENCE</scope>
</reference>
<accession>A0A9P0MAB0</accession>
<keyword evidence="5" id="KW-0963">Cytoplasm</keyword>
<dbReference type="Pfam" id="PF02798">
    <property type="entry name" value="GST_N"/>
    <property type="match status" value="1"/>
</dbReference>
<comment type="caution">
    <text evidence="10">The sequence shown here is derived from an EMBL/GenBank/DDBJ whole genome shotgun (WGS) entry which is preliminary data.</text>
</comment>
<keyword evidence="11" id="KW-1185">Reference proteome</keyword>
<dbReference type="Gene3D" id="1.20.1050.10">
    <property type="match status" value="1"/>
</dbReference>
<dbReference type="InterPro" id="IPR040075">
    <property type="entry name" value="GST_N_Theta"/>
</dbReference>
<evidence type="ECO:0000256" key="3">
    <source>
        <dbReference type="ARBA" id="ARBA00011738"/>
    </source>
</evidence>
<sequence>MVLKYYYDLLSQPSRAVYIFLKMNKIPFEPVPVKVGEGEHLTEEFREKHSKFQKVPFIHHDDFRLTESVAIVRYLAREYQVKEHWYPKEVRPQARVDEYLEWNHLNIRLGCAKYFFDKVMHPMMTGKPPSDELVKKNLKAMEKSLTDFERIFLSSEAPFITGTEISFADLQAACEIEQPRLAGYQPRDHFPKIRTWLGNVRSECQPYYDEAHKPLEAWLKVSQKKAATAKL</sequence>
<dbReference type="SFLD" id="SFLDG00358">
    <property type="entry name" value="Main_(cytGST)"/>
    <property type="match status" value="1"/>
</dbReference>
<dbReference type="PANTHER" id="PTHR43917:SF8">
    <property type="entry name" value="GH16740P-RELATED"/>
    <property type="match status" value="1"/>
</dbReference>
<dbReference type="SUPFAM" id="SSF52833">
    <property type="entry name" value="Thioredoxin-like"/>
    <property type="match status" value="1"/>
</dbReference>
<evidence type="ECO:0000259" key="9">
    <source>
        <dbReference type="PROSITE" id="PS50405"/>
    </source>
</evidence>
<dbReference type="CDD" id="cd03183">
    <property type="entry name" value="GST_C_Theta"/>
    <property type="match status" value="1"/>
</dbReference>
<dbReference type="Gene3D" id="3.40.30.10">
    <property type="entry name" value="Glutaredoxin"/>
    <property type="match status" value="1"/>
</dbReference>
<evidence type="ECO:0000256" key="7">
    <source>
        <dbReference type="ARBA" id="ARBA00047960"/>
    </source>
</evidence>
<dbReference type="OrthoDB" id="422574at2759"/>
<dbReference type="InterPro" id="IPR004046">
    <property type="entry name" value="GST_C"/>
</dbReference>
<evidence type="ECO:0000259" key="8">
    <source>
        <dbReference type="PROSITE" id="PS50404"/>
    </source>
</evidence>
<evidence type="ECO:0000256" key="5">
    <source>
        <dbReference type="ARBA" id="ARBA00022490"/>
    </source>
</evidence>
<dbReference type="AlphaFoldDB" id="A0A9P0MAB0"/>
<evidence type="ECO:0000256" key="6">
    <source>
        <dbReference type="ARBA" id="ARBA00022679"/>
    </source>
</evidence>
<gene>
    <name evidence="10" type="ORF">ACAOBT_LOCUS30201</name>
</gene>
<dbReference type="EC" id="2.5.1.18" evidence="4"/>
<evidence type="ECO:0000256" key="4">
    <source>
        <dbReference type="ARBA" id="ARBA00012452"/>
    </source>
</evidence>
<dbReference type="PROSITE" id="PS50404">
    <property type="entry name" value="GST_NTER"/>
    <property type="match status" value="1"/>
</dbReference>
<feature type="domain" description="GST N-terminal" evidence="8">
    <location>
        <begin position="1"/>
        <end position="83"/>
    </location>
</feature>
<evidence type="ECO:0000313" key="10">
    <source>
        <dbReference type="EMBL" id="CAH2008375.1"/>
    </source>
</evidence>